<dbReference type="InterPro" id="IPR013525">
    <property type="entry name" value="ABC2_TM"/>
</dbReference>
<name>A0ABP9C0S3_9ACTN</name>
<keyword evidence="5" id="KW-0046">Antibiotic resistance</keyword>
<dbReference type="PANTHER" id="PTHR43229">
    <property type="entry name" value="NODULATION PROTEIN J"/>
    <property type="match status" value="1"/>
</dbReference>
<dbReference type="RefSeq" id="WP_200173853.1">
    <property type="nucleotide sequence ID" value="NZ_BAABKQ010000001.1"/>
</dbReference>
<evidence type="ECO:0000256" key="5">
    <source>
        <dbReference type="ARBA" id="ARBA00023251"/>
    </source>
</evidence>
<dbReference type="PROSITE" id="PS51012">
    <property type="entry name" value="ABC_TM2"/>
    <property type="match status" value="1"/>
</dbReference>
<keyword evidence="4 6" id="KW-0472">Membrane</keyword>
<feature type="domain" description="ABC transmembrane type-2" evidence="8">
    <location>
        <begin position="51"/>
        <end position="277"/>
    </location>
</feature>
<protein>
    <recommendedName>
        <fullName evidence="6">Transport permease protein</fullName>
    </recommendedName>
</protein>
<comment type="subcellular location">
    <subcellularLocation>
        <location evidence="6">Cell membrane</location>
        <topology evidence="6">Multi-pass membrane protein</topology>
    </subcellularLocation>
    <subcellularLocation>
        <location evidence="1">Membrane</location>
        <topology evidence="1">Multi-pass membrane protein</topology>
    </subcellularLocation>
</comment>
<evidence type="ECO:0000256" key="4">
    <source>
        <dbReference type="ARBA" id="ARBA00023136"/>
    </source>
</evidence>
<evidence type="ECO:0000313" key="9">
    <source>
        <dbReference type="EMBL" id="GAA4803317.1"/>
    </source>
</evidence>
<keyword evidence="6" id="KW-0813">Transport</keyword>
<evidence type="ECO:0000313" key="10">
    <source>
        <dbReference type="Proteomes" id="UP001500839"/>
    </source>
</evidence>
<dbReference type="EMBL" id="BAABKQ010000001">
    <property type="protein sequence ID" value="GAA4803317.1"/>
    <property type="molecule type" value="Genomic_DNA"/>
</dbReference>
<feature type="transmembrane region" description="Helical" evidence="6">
    <location>
        <begin position="91"/>
        <end position="113"/>
    </location>
</feature>
<dbReference type="PANTHER" id="PTHR43229:SF2">
    <property type="entry name" value="NODULATION PROTEIN J"/>
    <property type="match status" value="1"/>
</dbReference>
<evidence type="ECO:0000256" key="3">
    <source>
        <dbReference type="ARBA" id="ARBA00022989"/>
    </source>
</evidence>
<dbReference type="InterPro" id="IPR000412">
    <property type="entry name" value="ABC_2_transport"/>
</dbReference>
<dbReference type="InterPro" id="IPR051784">
    <property type="entry name" value="Nod_factor_ABC_transporter"/>
</dbReference>
<evidence type="ECO:0000259" key="8">
    <source>
        <dbReference type="PROSITE" id="PS51012"/>
    </source>
</evidence>
<gene>
    <name evidence="9" type="ORF">GCM10023353_01910</name>
</gene>
<keyword evidence="10" id="KW-1185">Reference proteome</keyword>
<feature type="region of interest" description="Disordered" evidence="7">
    <location>
        <begin position="1"/>
        <end position="27"/>
    </location>
</feature>
<feature type="transmembrane region" description="Helical" evidence="6">
    <location>
        <begin position="198"/>
        <end position="223"/>
    </location>
</feature>
<sequence>MSADDETAPAAPHGGTGTGGPAPAAAPRSSLWRDSLLIFRRSMRISLRNPAWVAIGLSQPILYVVLFGPLLKPLAGQLGTGNAYQLFVPGILVQLAIFGSLFVGFGLIAEYRAGVIEAQRVTPASRLSLLLGRVMRDMIVLLFQSVILTLVAIPLGLRAPVLGVVLTLIIVALLGFTFASISYGLALTLKSEDAFAPLLNIFALPALLLSGILLPMTLAPGWLNWISNINPLKHVVDGVRDFFDGEYGTATAWWGVGLTIVMLVLAAWFGSRRFKKEAG</sequence>
<proteinExistence type="inferred from homology"/>
<feature type="transmembrane region" description="Helical" evidence="6">
    <location>
        <begin position="252"/>
        <end position="270"/>
    </location>
</feature>
<dbReference type="Proteomes" id="UP001500839">
    <property type="component" value="Unassembled WGS sequence"/>
</dbReference>
<evidence type="ECO:0000256" key="6">
    <source>
        <dbReference type="RuleBase" id="RU361157"/>
    </source>
</evidence>
<comment type="similarity">
    <text evidence="6">Belongs to the ABC-2 integral membrane protein family.</text>
</comment>
<feature type="transmembrane region" description="Helical" evidence="6">
    <location>
        <begin position="161"/>
        <end position="186"/>
    </location>
</feature>
<dbReference type="InterPro" id="IPR047817">
    <property type="entry name" value="ABC2_TM_bact-type"/>
</dbReference>
<keyword evidence="2 6" id="KW-0812">Transmembrane</keyword>
<feature type="transmembrane region" description="Helical" evidence="6">
    <location>
        <begin position="50"/>
        <end position="71"/>
    </location>
</feature>
<evidence type="ECO:0000256" key="1">
    <source>
        <dbReference type="ARBA" id="ARBA00004141"/>
    </source>
</evidence>
<accession>A0ABP9C0S3</accession>
<reference evidence="10" key="1">
    <citation type="journal article" date="2019" name="Int. J. Syst. Evol. Microbiol.">
        <title>The Global Catalogue of Microorganisms (GCM) 10K type strain sequencing project: providing services to taxonomists for standard genome sequencing and annotation.</title>
        <authorList>
            <consortium name="The Broad Institute Genomics Platform"/>
            <consortium name="The Broad Institute Genome Sequencing Center for Infectious Disease"/>
            <person name="Wu L."/>
            <person name="Ma J."/>
        </authorList>
    </citation>
    <scope>NUCLEOTIDE SEQUENCE [LARGE SCALE GENOMIC DNA]</scope>
    <source>
        <strain evidence="10">JCM 18542</strain>
    </source>
</reference>
<keyword evidence="6" id="KW-1003">Cell membrane</keyword>
<comment type="caution">
    <text evidence="9">The sequence shown here is derived from an EMBL/GenBank/DDBJ whole genome shotgun (WGS) entry which is preliminary data.</text>
</comment>
<keyword evidence="3 6" id="KW-1133">Transmembrane helix</keyword>
<evidence type="ECO:0000256" key="7">
    <source>
        <dbReference type="SAM" id="MobiDB-lite"/>
    </source>
</evidence>
<organism evidence="9 10">
    <name type="scientific">Tomitella cavernea</name>
    <dbReference type="NCBI Taxonomy" id="1387982"/>
    <lineage>
        <taxon>Bacteria</taxon>
        <taxon>Bacillati</taxon>
        <taxon>Actinomycetota</taxon>
        <taxon>Actinomycetes</taxon>
        <taxon>Mycobacteriales</taxon>
        <taxon>Tomitella</taxon>
    </lineage>
</organism>
<dbReference type="PIRSF" id="PIRSF006648">
    <property type="entry name" value="DrrB"/>
    <property type="match status" value="1"/>
</dbReference>
<evidence type="ECO:0000256" key="2">
    <source>
        <dbReference type="ARBA" id="ARBA00022692"/>
    </source>
</evidence>
<dbReference type="Pfam" id="PF01061">
    <property type="entry name" value="ABC2_membrane"/>
    <property type="match status" value="1"/>
</dbReference>
<feature type="transmembrane region" description="Helical" evidence="6">
    <location>
        <begin position="134"/>
        <end position="155"/>
    </location>
</feature>